<dbReference type="AlphaFoldDB" id="A0A6J1RZ96"/>
<comment type="cofactor">
    <cofactor evidence="1 13">
        <name>heme</name>
        <dbReference type="ChEBI" id="CHEBI:30413"/>
    </cofactor>
</comment>
<evidence type="ECO:0000256" key="15">
    <source>
        <dbReference type="SAM" id="Phobius"/>
    </source>
</evidence>
<keyword evidence="9 14" id="KW-0560">Oxidoreductase</keyword>
<comment type="subcellular location">
    <subcellularLocation>
        <location evidence="3">Endoplasmic reticulum membrane</location>
        <topology evidence="3">Peripheral membrane protein</topology>
    </subcellularLocation>
    <subcellularLocation>
        <location evidence="2">Microsome membrane</location>
        <topology evidence="2">Peripheral membrane protein</topology>
    </subcellularLocation>
</comment>
<evidence type="ECO:0000256" key="10">
    <source>
        <dbReference type="ARBA" id="ARBA00023004"/>
    </source>
</evidence>
<dbReference type="Proteomes" id="UP000504606">
    <property type="component" value="Unplaced"/>
</dbReference>
<dbReference type="PANTHER" id="PTHR24292">
    <property type="entry name" value="CYTOCHROME P450"/>
    <property type="match status" value="1"/>
</dbReference>
<keyword evidence="15" id="KW-0812">Transmembrane</keyword>
<dbReference type="CDD" id="cd11056">
    <property type="entry name" value="CYP6-like"/>
    <property type="match status" value="1"/>
</dbReference>
<dbReference type="GeneID" id="113203570"/>
<dbReference type="FunFam" id="1.10.630.10:FF:000042">
    <property type="entry name" value="Cytochrome P450"/>
    <property type="match status" value="1"/>
</dbReference>
<evidence type="ECO:0000256" key="8">
    <source>
        <dbReference type="ARBA" id="ARBA00022848"/>
    </source>
</evidence>
<dbReference type="PRINTS" id="PR00463">
    <property type="entry name" value="EP450I"/>
</dbReference>
<evidence type="ECO:0000256" key="7">
    <source>
        <dbReference type="ARBA" id="ARBA00022824"/>
    </source>
</evidence>
<keyword evidence="16" id="KW-1185">Reference proteome</keyword>
<dbReference type="InterPro" id="IPR017972">
    <property type="entry name" value="Cyt_P450_CS"/>
</dbReference>
<dbReference type="GO" id="GO:0016705">
    <property type="term" value="F:oxidoreductase activity, acting on paired donors, with incorporation or reduction of molecular oxygen"/>
    <property type="evidence" value="ECO:0007669"/>
    <property type="project" value="InterPro"/>
</dbReference>
<evidence type="ECO:0000256" key="1">
    <source>
        <dbReference type="ARBA" id="ARBA00001971"/>
    </source>
</evidence>
<feature type="transmembrane region" description="Helical" evidence="15">
    <location>
        <begin position="6"/>
        <end position="32"/>
    </location>
</feature>
<keyword evidence="6 13" id="KW-0479">Metal-binding</keyword>
<evidence type="ECO:0000256" key="14">
    <source>
        <dbReference type="RuleBase" id="RU000461"/>
    </source>
</evidence>
<keyword evidence="11 14" id="KW-0503">Monooxygenase</keyword>
<dbReference type="OrthoDB" id="2789670at2759"/>
<protein>
    <submittedName>
        <fullName evidence="17">Probable cytochrome P450 6a23</fullName>
    </submittedName>
</protein>
<keyword evidence="7" id="KW-0256">Endoplasmic reticulum</keyword>
<reference evidence="17" key="1">
    <citation type="submission" date="2025-08" db="UniProtKB">
        <authorList>
            <consortium name="RefSeq"/>
        </authorList>
    </citation>
    <scope>IDENTIFICATION</scope>
    <source>
        <tissue evidence="17">Whole organism</tissue>
    </source>
</reference>
<evidence type="ECO:0000256" key="9">
    <source>
        <dbReference type="ARBA" id="ARBA00023002"/>
    </source>
</evidence>
<dbReference type="RefSeq" id="XP_026274122.1">
    <property type="nucleotide sequence ID" value="XM_026418337.2"/>
</dbReference>
<dbReference type="InterPro" id="IPR036396">
    <property type="entry name" value="Cyt_P450_sf"/>
</dbReference>
<evidence type="ECO:0000256" key="6">
    <source>
        <dbReference type="ARBA" id="ARBA00022723"/>
    </source>
</evidence>
<evidence type="ECO:0000256" key="13">
    <source>
        <dbReference type="PIRSR" id="PIRSR602401-1"/>
    </source>
</evidence>
<dbReference type="GO" id="GO:0020037">
    <property type="term" value="F:heme binding"/>
    <property type="evidence" value="ECO:0007669"/>
    <property type="project" value="InterPro"/>
</dbReference>
<evidence type="ECO:0000256" key="2">
    <source>
        <dbReference type="ARBA" id="ARBA00004174"/>
    </source>
</evidence>
<dbReference type="SUPFAM" id="SSF48264">
    <property type="entry name" value="Cytochrome P450"/>
    <property type="match status" value="1"/>
</dbReference>
<dbReference type="GO" id="GO:0005789">
    <property type="term" value="C:endoplasmic reticulum membrane"/>
    <property type="evidence" value="ECO:0007669"/>
    <property type="project" value="UniProtKB-SubCell"/>
</dbReference>
<keyword evidence="10 13" id="KW-0408">Iron</keyword>
<evidence type="ECO:0000256" key="12">
    <source>
        <dbReference type="ARBA" id="ARBA00023136"/>
    </source>
</evidence>
<dbReference type="InterPro" id="IPR050476">
    <property type="entry name" value="Insect_CytP450_Detox"/>
</dbReference>
<keyword evidence="12 15" id="KW-0472">Membrane</keyword>
<evidence type="ECO:0000256" key="11">
    <source>
        <dbReference type="ARBA" id="ARBA00023033"/>
    </source>
</evidence>
<keyword evidence="15" id="KW-1133">Transmembrane helix</keyword>
<dbReference type="InterPro" id="IPR002401">
    <property type="entry name" value="Cyt_P450_E_grp-I"/>
</dbReference>
<dbReference type="PRINTS" id="PR00385">
    <property type="entry name" value="P450"/>
</dbReference>
<dbReference type="Pfam" id="PF00067">
    <property type="entry name" value="p450"/>
    <property type="match status" value="1"/>
</dbReference>
<dbReference type="KEGG" id="foc:113203570"/>
<evidence type="ECO:0000313" key="16">
    <source>
        <dbReference type="Proteomes" id="UP000504606"/>
    </source>
</evidence>
<keyword evidence="5 13" id="KW-0349">Heme</keyword>
<feature type="binding site" description="axial binding residue" evidence="13">
    <location>
        <position position="460"/>
    </location>
    <ligand>
        <name>heme</name>
        <dbReference type="ChEBI" id="CHEBI:30413"/>
    </ligand>
    <ligandPart>
        <name>Fe</name>
        <dbReference type="ChEBI" id="CHEBI:18248"/>
    </ligandPart>
</feature>
<evidence type="ECO:0000256" key="5">
    <source>
        <dbReference type="ARBA" id="ARBA00022617"/>
    </source>
</evidence>
<dbReference type="PANTHER" id="PTHR24292:SF54">
    <property type="entry name" value="CYP9F3-RELATED"/>
    <property type="match status" value="1"/>
</dbReference>
<evidence type="ECO:0000256" key="3">
    <source>
        <dbReference type="ARBA" id="ARBA00004406"/>
    </source>
</evidence>
<gene>
    <name evidence="17" type="primary">LOC113203570</name>
</gene>
<comment type="similarity">
    <text evidence="4 14">Belongs to the cytochrome P450 family.</text>
</comment>
<sequence>MVLSAVAGLLPVMGVFEVLVAVLGLLVVRYYLRTANFWTSRGVLSKNGVPILGSSPSFILQSEFRGTIMQRFYTEARAKGAPCVGLFVGSQPVLLAVDQDLLRSVLVKDFSHFMDRGMPFDRHNEPLTANLFNIEGQEWRTLRHKLTPTFTSGKMRNMFPLVQACADELTAVLAAEAAAGRPVEMFELLARFTTDIIGSCAFGIQANALKDPNSEFRAMGKRAFDMNILQTFFNMVMPRAVPYVKMVFPVRLIDKDVADFFTSTFEENVKYREKNKVLRHDFVDLLMQLKNKSNADTEGIDADILPAQAFVFFLAGFETSSSTLGNVMTELAYNQDVQDKVRAEVQRVLPKHGGDISYEALSELTYMEQVIDETMRLYPAASNMVRMTNDDYVLPTTGADGKPAVLPKGVKVIIPIFAIHRDPEFYPEPDKFNPDNFSEEAKAGRPNYAFMPFGEGPRVCIGLRFAMMQMKSGLATILRAYRVLPVEGDKHYPQTFEKRTFVTKTVGGNKVMLRAL</sequence>
<proteinExistence type="inferred from homology"/>
<dbReference type="GO" id="GO:0004497">
    <property type="term" value="F:monooxygenase activity"/>
    <property type="evidence" value="ECO:0007669"/>
    <property type="project" value="UniProtKB-KW"/>
</dbReference>
<accession>A0A6J1RZ96</accession>
<dbReference type="PROSITE" id="PS00086">
    <property type="entry name" value="CYTOCHROME_P450"/>
    <property type="match status" value="1"/>
</dbReference>
<keyword evidence="8" id="KW-0492">Microsome</keyword>
<evidence type="ECO:0000313" key="17">
    <source>
        <dbReference type="RefSeq" id="XP_026274122.1"/>
    </source>
</evidence>
<name>A0A6J1RZ96_FRAOC</name>
<organism evidence="16 17">
    <name type="scientific">Frankliniella occidentalis</name>
    <name type="common">Western flower thrips</name>
    <name type="synonym">Euthrips occidentalis</name>
    <dbReference type="NCBI Taxonomy" id="133901"/>
    <lineage>
        <taxon>Eukaryota</taxon>
        <taxon>Metazoa</taxon>
        <taxon>Ecdysozoa</taxon>
        <taxon>Arthropoda</taxon>
        <taxon>Hexapoda</taxon>
        <taxon>Insecta</taxon>
        <taxon>Pterygota</taxon>
        <taxon>Neoptera</taxon>
        <taxon>Paraneoptera</taxon>
        <taxon>Thysanoptera</taxon>
        <taxon>Terebrantia</taxon>
        <taxon>Thripoidea</taxon>
        <taxon>Thripidae</taxon>
        <taxon>Frankliniella</taxon>
    </lineage>
</organism>
<evidence type="ECO:0000256" key="4">
    <source>
        <dbReference type="ARBA" id="ARBA00010617"/>
    </source>
</evidence>
<dbReference type="InterPro" id="IPR001128">
    <property type="entry name" value="Cyt_P450"/>
</dbReference>
<dbReference type="Gene3D" id="1.10.630.10">
    <property type="entry name" value="Cytochrome P450"/>
    <property type="match status" value="1"/>
</dbReference>
<dbReference type="GO" id="GO:0005506">
    <property type="term" value="F:iron ion binding"/>
    <property type="evidence" value="ECO:0007669"/>
    <property type="project" value="InterPro"/>
</dbReference>